<dbReference type="PANTHER" id="PTHR23336:SF44">
    <property type="entry name" value="PROTEIN MICRORCHIDIA 6"/>
    <property type="match status" value="1"/>
</dbReference>
<evidence type="ECO:0000256" key="9">
    <source>
        <dbReference type="ARBA" id="ARBA00023204"/>
    </source>
</evidence>
<feature type="compositionally biased region" description="Polar residues" evidence="12">
    <location>
        <begin position="65"/>
        <end position="92"/>
    </location>
</feature>
<evidence type="ECO:0000256" key="10">
    <source>
        <dbReference type="ARBA" id="ARBA00023242"/>
    </source>
</evidence>
<feature type="region of interest" description="Disordered" evidence="12">
    <location>
        <begin position="581"/>
        <end position="620"/>
    </location>
</feature>
<evidence type="ECO:0000256" key="1">
    <source>
        <dbReference type="ARBA" id="ARBA00004123"/>
    </source>
</evidence>
<feature type="coiled-coil region" evidence="11">
    <location>
        <begin position="650"/>
        <end position="698"/>
    </location>
</feature>
<keyword evidence="5" id="KW-0227">DNA damage</keyword>
<feature type="domain" description="Morc S5" evidence="13">
    <location>
        <begin position="377"/>
        <end position="514"/>
    </location>
</feature>
<name>A0ABY9DQM5_VITVI</name>
<reference evidence="14 15" key="1">
    <citation type="journal article" date="2023" name="Hortic Res">
        <title>The complete reference genome for grapevine (Vitis vinifera L.) genetics and breeding.</title>
        <authorList>
            <person name="Shi X."/>
            <person name="Cao S."/>
            <person name="Wang X."/>
            <person name="Huang S."/>
            <person name="Wang Y."/>
            <person name="Liu Z."/>
            <person name="Liu W."/>
            <person name="Leng X."/>
            <person name="Peng Y."/>
            <person name="Wang N."/>
            <person name="Wang Y."/>
            <person name="Ma Z."/>
            <person name="Xu X."/>
            <person name="Zhang F."/>
            <person name="Xue H."/>
            <person name="Zhong H."/>
            <person name="Wang Y."/>
            <person name="Zhang K."/>
            <person name="Velt A."/>
            <person name="Avia K."/>
            <person name="Holtgrawe D."/>
            <person name="Grimplet J."/>
            <person name="Matus J.T."/>
            <person name="Ware D."/>
            <person name="Wu X."/>
            <person name="Wang H."/>
            <person name="Liu C."/>
            <person name="Fang Y."/>
            <person name="Rustenholz C."/>
            <person name="Cheng Z."/>
            <person name="Xiao H."/>
            <person name="Zhou Y."/>
        </authorList>
    </citation>
    <scope>NUCLEOTIDE SEQUENCE [LARGE SCALE GENOMIC DNA]</scope>
    <source>
        <strain evidence="15">cv. Pinot noir / PN40024</strain>
        <tissue evidence="14">Leaf</tissue>
    </source>
</reference>
<feature type="region of interest" description="Disordered" evidence="12">
    <location>
        <begin position="55"/>
        <end position="92"/>
    </location>
</feature>
<keyword evidence="4" id="KW-0255">Endonuclease</keyword>
<keyword evidence="8" id="KW-0943">RNA-mediated gene silencing</keyword>
<keyword evidence="10" id="KW-0539">Nucleus</keyword>
<accession>A0ABY9DQM5</accession>
<protein>
    <recommendedName>
        <fullName evidence="13">Morc S5 domain-containing protein</fullName>
    </recommendedName>
</protein>
<keyword evidence="6" id="KW-0156">Chromatin regulator</keyword>
<evidence type="ECO:0000256" key="12">
    <source>
        <dbReference type="SAM" id="MobiDB-lite"/>
    </source>
</evidence>
<dbReference type="InterPro" id="IPR036890">
    <property type="entry name" value="HATPase_C_sf"/>
</dbReference>
<keyword evidence="9" id="KW-0234">DNA repair</keyword>
<dbReference type="InterPro" id="IPR041006">
    <property type="entry name" value="Morc_S5"/>
</dbReference>
<evidence type="ECO:0000256" key="2">
    <source>
        <dbReference type="ARBA" id="ARBA00007845"/>
    </source>
</evidence>
<dbReference type="Pfam" id="PF17942">
    <property type="entry name" value="Morc6_S5"/>
    <property type="match status" value="1"/>
</dbReference>
<keyword evidence="4" id="KW-0378">Hydrolase</keyword>
<gene>
    <name evidence="14" type="ORF">VitviT2T_026400</name>
</gene>
<evidence type="ECO:0000256" key="11">
    <source>
        <dbReference type="SAM" id="Coils"/>
    </source>
</evidence>
<proteinExistence type="inferred from homology"/>
<evidence type="ECO:0000256" key="6">
    <source>
        <dbReference type="ARBA" id="ARBA00022853"/>
    </source>
</evidence>
<evidence type="ECO:0000256" key="3">
    <source>
        <dbReference type="ARBA" id="ARBA00022722"/>
    </source>
</evidence>
<evidence type="ECO:0000256" key="8">
    <source>
        <dbReference type="ARBA" id="ARBA00023158"/>
    </source>
</evidence>
<dbReference type="InterPro" id="IPR045261">
    <property type="entry name" value="MORC_ATPase"/>
</dbReference>
<keyword evidence="7 11" id="KW-0175">Coiled coil</keyword>
<keyword evidence="3" id="KW-0540">Nuclease</keyword>
<feature type="compositionally biased region" description="Polar residues" evidence="12">
    <location>
        <begin position="592"/>
        <end position="602"/>
    </location>
</feature>
<comment type="similarity">
    <text evidence="2">Belongs to the MORC ATPase protein family.</text>
</comment>
<keyword evidence="15" id="KW-1185">Reference proteome</keyword>
<dbReference type="Proteomes" id="UP001227230">
    <property type="component" value="Chromosome 17"/>
</dbReference>
<evidence type="ECO:0000256" key="4">
    <source>
        <dbReference type="ARBA" id="ARBA00022759"/>
    </source>
</evidence>
<feature type="compositionally biased region" description="Basic and acidic residues" evidence="12">
    <location>
        <begin position="55"/>
        <end position="64"/>
    </location>
</feature>
<feature type="compositionally biased region" description="Basic and acidic residues" evidence="12">
    <location>
        <begin position="605"/>
        <end position="620"/>
    </location>
</feature>
<dbReference type="EMBL" id="CP126664">
    <property type="protein sequence ID" value="WKA08701.1"/>
    <property type="molecule type" value="Genomic_DNA"/>
</dbReference>
<sequence length="709" mass="80011">MSFPDIVDLCSDDEHVEVDVKPVKLEPNIIEREIQLFKCHEILQAQYQLSKTHCRTQESEENRDSNALSTAQSSTSILDQGQSPMDDTSLSSTSPICPAPLCRQFWKAGNYDDELGSKVTLQNGKNYLHVHPMFLHSNATSHKWAFGAIAELLDNAVDEIQNGATFVIVDKTSNPRDGSPALLIQDDGGGMGPEAMRCCMSFGFSDKKSKSAIGQYGNGFKTSSMRLGADVIVFSRHLDNGKLTQSAGLLSYSFLRQTGHDRIVVPMVDYEFNTSTSNMEPLHRYGKKHFTSNLSILLRWSPYSTEQELLKQFDDIGYHGTKVVIYNLWFSDDGNVELDFDSDPEDIRIGGDIKQVTTIPAWKTINEQHIANRFHISLRVYLSILYLRIPQNFNIILRGKVVEHHNIANDLKFPEFILYRPQTGGLVEGTVVTTIGFLKEAPQVNIHGFNVYHKNRLILPFWQVVNYSDSRGRGVVGVLEANFIEPIHNKQDFERTSLFQKLEGRLKEMTWEYWDYHCGLIGYQVKKKPRTLVSPHISSHGSPHIAMEKPIGLNQSSPAIGNIKATPPGGAFQHPAATASHCLAGRPGEPITDSQSRSQQGASLKRTEHDHPVEPEKKKHAGIKEIVTDTHSQETQPVDIFANHSKDQEAMTLMQENKKLHAQCLEYEKREKELSVKMIQLRNELREVHNEQARLLAELQHLDAIKDEK</sequence>
<evidence type="ECO:0000256" key="5">
    <source>
        <dbReference type="ARBA" id="ARBA00022763"/>
    </source>
</evidence>
<dbReference type="Pfam" id="PF13589">
    <property type="entry name" value="HATPase_c_3"/>
    <property type="match status" value="1"/>
</dbReference>
<dbReference type="SUPFAM" id="SSF55874">
    <property type="entry name" value="ATPase domain of HSP90 chaperone/DNA topoisomerase II/histidine kinase"/>
    <property type="match status" value="1"/>
</dbReference>
<organism evidence="14 15">
    <name type="scientific">Vitis vinifera</name>
    <name type="common">Grape</name>
    <dbReference type="NCBI Taxonomy" id="29760"/>
    <lineage>
        <taxon>Eukaryota</taxon>
        <taxon>Viridiplantae</taxon>
        <taxon>Streptophyta</taxon>
        <taxon>Embryophyta</taxon>
        <taxon>Tracheophyta</taxon>
        <taxon>Spermatophyta</taxon>
        <taxon>Magnoliopsida</taxon>
        <taxon>eudicotyledons</taxon>
        <taxon>Gunneridae</taxon>
        <taxon>Pentapetalae</taxon>
        <taxon>rosids</taxon>
        <taxon>Vitales</taxon>
        <taxon>Vitaceae</taxon>
        <taxon>Viteae</taxon>
        <taxon>Vitis</taxon>
    </lineage>
</organism>
<evidence type="ECO:0000313" key="15">
    <source>
        <dbReference type="Proteomes" id="UP001227230"/>
    </source>
</evidence>
<comment type="subcellular location">
    <subcellularLocation>
        <location evidence="1">Nucleus</location>
    </subcellularLocation>
</comment>
<evidence type="ECO:0000313" key="14">
    <source>
        <dbReference type="EMBL" id="WKA08701.1"/>
    </source>
</evidence>
<evidence type="ECO:0000256" key="7">
    <source>
        <dbReference type="ARBA" id="ARBA00023054"/>
    </source>
</evidence>
<dbReference type="Gene3D" id="3.30.565.10">
    <property type="entry name" value="Histidine kinase-like ATPase, C-terminal domain"/>
    <property type="match status" value="1"/>
</dbReference>
<evidence type="ECO:0000259" key="13">
    <source>
        <dbReference type="Pfam" id="PF17942"/>
    </source>
</evidence>
<dbReference type="PANTHER" id="PTHR23336">
    <property type="entry name" value="ZINC FINGER CW-TYPE COILED-COIL DOMAIN PROTEIN 3"/>
    <property type="match status" value="1"/>
</dbReference>